<dbReference type="AlphaFoldDB" id="A0A5C6YNX9"/>
<reference evidence="1 2" key="1">
    <citation type="submission" date="2019-08" db="EMBL/GenBank/DDBJ databases">
        <title>Genome of Aequorivita lipolytica Y10-2 (type strain).</title>
        <authorList>
            <person name="Bowman J.P."/>
        </authorList>
    </citation>
    <scope>NUCLEOTIDE SEQUENCE [LARGE SCALE GENOMIC DNA]</scope>
    <source>
        <strain evidence="1 2">Y10-2</strain>
    </source>
</reference>
<dbReference type="Proteomes" id="UP000321945">
    <property type="component" value="Unassembled WGS sequence"/>
</dbReference>
<evidence type="ECO:0000313" key="2">
    <source>
        <dbReference type="Proteomes" id="UP000321945"/>
    </source>
</evidence>
<proteinExistence type="predicted"/>
<dbReference type="RefSeq" id="WP_111815887.1">
    <property type="nucleotide sequence ID" value="NZ_CBCRZQ010000005.1"/>
</dbReference>
<organism evidence="1 2">
    <name type="scientific">Aequorivita lipolytica</name>
    <dbReference type="NCBI Taxonomy" id="153267"/>
    <lineage>
        <taxon>Bacteria</taxon>
        <taxon>Pseudomonadati</taxon>
        <taxon>Bacteroidota</taxon>
        <taxon>Flavobacteriia</taxon>
        <taxon>Flavobacteriales</taxon>
        <taxon>Flavobacteriaceae</taxon>
        <taxon>Aequorivita</taxon>
    </lineage>
</organism>
<gene>
    <name evidence="1" type="ORF">ESV24_08855</name>
</gene>
<keyword evidence="2" id="KW-1185">Reference proteome</keyword>
<name>A0A5C6YNX9_9FLAO</name>
<comment type="caution">
    <text evidence="1">The sequence shown here is derived from an EMBL/GenBank/DDBJ whole genome shotgun (WGS) entry which is preliminary data.</text>
</comment>
<protein>
    <submittedName>
        <fullName evidence="1">DUF4256 domain-containing protein</fullName>
    </submittedName>
</protein>
<dbReference type="Pfam" id="PF14066">
    <property type="entry name" value="DUF4256"/>
    <property type="match status" value="1"/>
</dbReference>
<dbReference type="EMBL" id="VORU01000006">
    <property type="protein sequence ID" value="TXD69141.1"/>
    <property type="molecule type" value="Genomic_DNA"/>
</dbReference>
<dbReference type="OrthoDB" id="8442276at2"/>
<accession>A0A5C6YNX9</accession>
<dbReference type="InterPro" id="IPR025352">
    <property type="entry name" value="DUF4256"/>
</dbReference>
<sequence length="189" mass="21941">MTKASKKELTPKLSEEILSKLKARFEQNKNRHEDVEWAKVQMKLEASPEKLWSLYQMEETNGEPDIVGYDSKTNEYIFYDCSKESPKGRRSFCYDNEALEARKEHKPKNSAAGMAEEMRIELLSEEQYHELQQLGEFDTKTSSWLKTPADIRKLGGAIFGDFRFNTVFVYHNGVESYYSGRGFRGALRV</sequence>
<evidence type="ECO:0000313" key="1">
    <source>
        <dbReference type="EMBL" id="TXD69141.1"/>
    </source>
</evidence>